<dbReference type="GO" id="GO:0005737">
    <property type="term" value="C:cytoplasm"/>
    <property type="evidence" value="ECO:0007669"/>
    <property type="project" value="TreeGrafter"/>
</dbReference>
<keyword evidence="6 7" id="KW-0012">Acyltransferase</keyword>
<dbReference type="InterPro" id="IPR003016">
    <property type="entry name" value="2-oxoA_DH_lipoyl-BS"/>
</dbReference>
<dbReference type="GO" id="GO:0016407">
    <property type="term" value="F:acetyltransferase activity"/>
    <property type="evidence" value="ECO:0007669"/>
    <property type="project" value="TreeGrafter"/>
</dbReference>
<dbReference type="InterPro" id="IPR050743">
    <property type="entry name" value="2-oxoacid_DH_E2_comp"/>
</dbReference>
<keyword evidence="4 7" id="KW-0808">Transferase</keyword>
<evidence type="ECO:0000256" key="5">
    <source>
        <dbReference type="ARBA" id="ARBA00022823"/>
    </source>
</evidence>
<evidence type="ECO:0000259" key="10">
    <source>
        <dbReference type="PROSITE" id="PS51826"/>
    </source>
</evidence>
<gene>
    <name evidence="11" type="ORF">SAMN02745206_00265</name>
</gene>
<dbReference type="EMBL" id="FQVB01000004">
    <property type="protein sequence ID" value="SHE42911.1"/>
    <property type="molecule type" value="Genomic_DNA"/>
</dbReference>
<dbReference type="AlphaFoldDB" id="A0A1M4TEP3"/>
<dbReference type="InterPro" id="IPR001078">
    <property type="entry name" value="2-oxoacid_DH_actylTfrase"/>
</dbReference>
<dbReference type="InterPro" id="IPR023213">
    <property type="entry name" value="CAT-like_dom_sf"/>
</dbReference>
<feature type="domain" description="Lipoyl-binding" evidence="9">
    <location>
        <begin position="2"/>
        <end position="77"/>
    </location>
</feature>
<feature type="compositionally biased region" description="Basic and acidic residues" evidence="8">
    <location>
        <begin position="83"/>
        <end position="92"/>
    </location>
</feature>
<dbReference type="InterPro" id="IPR004167">
    <property type="entry name" value="PSBD"/>
</dbReference>
<dbReference type="InterPro" id="IPR011053">
    <property type="entry name" value="Single_hybrid_motif"/>
</dbReference>
<dbReference type="Gene3D" id="3.30.559.10">
    <property type="entry name" value="Chloramphenicol acetyltransferase-like domain"/>
    <property type="match status" value="1"/>
</dbReference>
<dbReference type="PANTHER" id="PTHR43178">
    <property type="entry name" value="DIHYDROLIPOAMIDE ACETYLTRANSFERASE COMPONENT OF PYRUVATE DEHYDROGENASE COMPLEX"/>
    <property type="match status" value="1"/>
</dbReference>
<keyword evidence="11" id="KW-0670">Pyruvate</keyword>
<feature type="compositionally biased region" description="Basic and acidic residues" evidence="8">
    <location>
        <begin position="99"/>
        <end position="114"/>
    </location>
</feature>
<dbReference type="Pfam" id="PF02817">
    <property type="entry name" value="E3_binding"/>
    <property type="match status" value="1"/>
</dbReference>
<dbReference type="PROSITE" id="PS00189">
    <property type="entry name" value="LIPOYL"/>
    <property type="match status" value="1"/>
</dbReference>
<dbReference type="Gene3D" id="2.40.50.100">
    <property type="match status" value="1"/>
</dbReference>
<organism evidence="11 12">
    <name type="scientific">Desulfacinum infernum DSM 9756</name>
    <dbReference type="NCBI Taxonomy" id="1121391"/>
    <lineage>
        <taxon>Bacteria</taxon>
        <taxon>Pseudomonadati</taxon>
        <taxon>Thermodesulfobacteriota</taxon>
        <taxon>Syntrophobacteria</taxon>
        <taxon>Syntrophobacterales</taxon>
        <taxon>Syntrophobacteraceae</taxon>
        <taxon>Desulfacinum</taxon>
    </lineage>
</organism>
<sequence length="430" mass="46274">MGRTFRLPDLGEGIHEGEIIDVLVSVGETVTEGQVILIVETDKAAVEIPSPFTGVVEAVHVKAGQVVHVGDPLLAVAGEEEEREAKPERRAEATAPEPAPEKAEKEEGVPREAELPVAASPSTRKLARQLGVDLRAVKGTGPEGRVTAEDVRRAADRAKAPAAPVEPSAAREPSPAEREGVEPGAGAARELRPSEVRERVPLKSVRRSIARRMALSWKIPHVSHHDLADITDLERLRREVLESPALEGVHLTLTAFLVKAAGAALRKFPSFNASLDEEAEEILIYRSIHVGVAMDTPRGLVVPVIRDVEGKSLREVAEELEELGGKAQEARLSPADIRDGTFTVTNIGSLGGRGFTPLIHPPQVAILGAGRASLEPVVKGTLEDHRMEVRLMLPLVLAFDHRVVDGADGARFLNHLKALLEDPKLLLVSM</sequence>
<feature type="region of interest" description="Disordered" evidence="8">
    <location>
        <begin position="78"/>
        <end position="124"/>
    </location>
</feature>
<keyword evidence="5 7" id="KW-0450">Lipoyl</keyword>
<protein>
    <recommendedName>
        <fullName evidence="7">Dihydrolipoamide acetyltransferase component of pyruvate dehydrogenase complex</fullName>
        <ecNumber evidence="7">2.3.1.-</ecNumber>
    </recommendedName>
</protein>
<evidence type="ECO:0000259" key="9">
    <source>
        <dbReference type="PROSITE" id="PS50968"/>
    </source>
</evidence>
<dbReference type="SUPFAM" id="SSF47005">
    <property type="entry name" value="Peripheral subunit-binding domain of 2-oxo acid dehydrogenase complex"/>
    <property type="match status" value="1"/>
</dbReference>
<comment type="subunit">
    <text evidence="3">Forms a 24-polypeptide structural core with octahedral symmetry.</text>
</comment>
<accession>A0A1M4TEP3</accession>
<dbReference type="SUPFAM" id="SSF51230">
    <property type="entry name" value="Single hybrid motif"/>
    <property type="match status" value="1"/>
</dbReference>
<dbReference type="EC" id="2.3.1.-" evidence="7"/>
<dbReference type="GO" id="GO:0031405">
    <property type="term" value="F:lipoic acid binding"/>
    <property type="evidence" value="ECO:0007669"/>
    <property type="project" value="TreeGrafter"/>
</dbReference>
<dbReference type="OrthoDB" id="9805770at2"/>
<evidence type="ECO:0000256" key="4">
    <source>
        <dbReference type="ARBA" id="ARBA00022679"/>
    </source>
</evidence>
<evidence type="ECO:0000313" key="12">
    <source>
        <dbReference type="Proteomes" id="UP000184076"/>
    </source>
</evidence>
<feature type="region of interest" description="Disordered" evidence="8">
    <location>
        <begin position="138"/>
        <end position="195"/>
    </location>
</feature>
<dbReference type="Pfam" id="PF00364">
    <property type="entry name" value="Biotin_lipoyl"/>
    <property type="match status" value="1"/>
</dbReference>
<comment type="cofactor">
    <cofactor evidence="1 7">
        <name>(R)-lipoate</name>
        <dbReference type="ChEBI" id="CHEBI:83088"/>
    </cofactor>
</comment>
<comment type="similarity">
    <text evidence="2 7">Belongs to the 2-oxoacid dehydrogenase family.</text>
</comment>
<dbReference type="PROSITE" id="PS51826">
    <property type="entry name" value="PSBD"/>
    <property type="match status" value="1"/>
</dbReference>
<evidence type="ECO:0000256" key="3">
    <source>
        <dbReference type="ARBA" id="ARBA00011484"/>
    </source>
</evidence>
<evidence type="ECO:0000256" key="2">
    <source>
        <dbReference type="ARBA" id="ARBA00007317"/>
    </source>
</evidence>
<evidence type="ECO:0000256" key="7">
    <source>
        <dbReference type="RuleBase" id="RU003423"/>
    </source>
</evidence>
<dbReference type="SUPFAM" id="SSF52777">
    <property type="entry name" value="CoA-dependent acyltransferases"/>
    <property type="match status" value="1"/>
</dbReference>
<reference evidence="12" key="1">
    <citation type="submission" date="2016-11" db="EMBL/GenBank/DDBJ databases">
        <authorList>
            <person name="Varghese N."/>
            <person name="Submissions S."/>
        </authorList>
    </citation>
    <scope>NUCLEOTIDE SEQUENCE [LARGE SCALE GENOMIC DNA]</scope>
    <source>
        <strain evidence="12">DSM 9756</strain>
    </source>
</reference>
<evidence type="ECO:0000313" key="11">
    <source>
        <dbReference type="EMBL" id="SHE42911.1"/>
    </source>
</evidence>
<keyword evidence="12" id="KW-1185">Reference proteome</keyword>
<proteinExistence type="inferred from homology"/>
<dbReference type="PROSITE" id="PS50968">
    <property type="entry name" value="BIOTINYL_LIPOYL"/>
    <property type="match status" value="1"/>
</dbReference>
<evidence type="ECO:0000256" key="6">
    <source>
        <dbReference type="ARBA" id="ARBA00023315"/>
    </source>
</evidence>
<dbReference type="Pfam" id="PF00198">
    <property type="entry name" value="2-oxoacid_dh"/>
    <property type="match status" value="1"/>
</dbReference>
<dbReference type="InterPro" id="IPR000089">
    <property type="entry name" value="Biotin_lipoyl"/>
</dbReference>
<dbReference type="FunFam" id="3.30.559.10:FF:000007">
    <property type="entry name" value="Dihydrolipoamide acetyltransferase component of pyruvate dehydrogenase complex"/>
    <property type="match status" value="1"/>
</dbReference>
<name>A0A1M4TEP3_9BACT</name>
<dbReference type="CDD" id="cd06849">
    <property type="entry name" value="lipoyl_domain"/>
    <property type="match status" value="1"/>
</dbReference>
<evidence type="ECO:0000256" key="8">
    <source>
        <dbReference type="SAM" id="MobiDB-lite"/>
    </source>
</evidence>
<feature type="compositionally biased region" description="Basic and acidic residues" evidence="8">
    <location>
        <begin position="146"/>
        <end position="159"/>
    </location>
</feature>
<dbReference type="RefSeq" id="WP_073036227.1">
    <property type="nucleotide sequence ID" value="NZ_FQVB01000004.1"/>
</dbReference>
<dbReference type="Proteomes" id="UP000184076">
    <property type="component" value="Unassembled WGS sequence"/>
</dbReference>
<dbReference type="Gene3D" id="4.10.320.10">
    <property type="entry name" value="E3-binding domain"/>
    <property type="match status" value="1"/>
</dbReference>
<feature type="domain" description="Peripheral subunit-binding (PSBD)" evidence="10">
    <location>
        <begin position="118"/>
        <end position="155"/>
    </location>
</feature>
<dbReference type="STRING" id="1121391.SAMN02745206_00265"/>
<evidence type="ECO:0000256" key="1">
    <source>
        <dbReference type="ARBA" id="ARBA00001938"/>
    </source>
</evidence>
<dbReference type="PANTHER" id="PTHR43178:SF5">
    <property type="entry name" value="LIPOAMIDE ACYLTRANSFERASE COMPONENT OF BRANCHED-CHAIN ALPHA-KETO ACID DEHYDROGENASE COMPLEX, MITOCHONDRIAL"/>
    <property type="match status" value="1"/>
</dbReference>
<dbReference type="InterPro" id="IPR036625">
    <property type="entry name" value="E3-bd_dom_sf"/>
</dbReference>